<sequence>MSAKIYHNTRCSKSRATLAILEQNDVEFEVVNYLDTPPNEQELKAILKDLGISARDLMRRGESKYKELGLSDKSLSEDHLIKAMLGSPILIERPIVRTDKGVAIGRPPENINSIL</sequence>
<dbReference type="STRING" id="1125411.W908_06470"/>
<evidence type="ECO:0000256" key="4">
    <source>
        <dbReference type="RuleBase" id="RU362029"/>
    </source>
</evidence>
<dbReference type="AlphaFoldDB" id="A0A0M4M3A6"/>
<dbReference type="PROSITE" id="PS51353">
    <property type="entry name" value="ARSC"/>
    <property type="match status" value="1"/>
</dbReference>
<dbReference type="EMBL" id="CP006911">
    <property type="protein sequence ID" value="ALE02204.1"/>
    <property type="molecule type" value="Genomic_DNA"/>
</dbReference>
<dbReference type="Pfam" id="PF03960">
    <property type="entry name" value="ArsC"/>
    <property type="match status" value="1"/>
</dbReference>
<name>A0A0M4M3A6_9GAMM</name>
<dbReference type="OrthoDB" id="9790554at2"/>
<dbReference type="InterPro" id="IPR006660">
    <property type="entry name" value="Arsenate_reductase-like"/>
</dbReference>
<comment type="catalytic activity">
    <reaction evidence="4">
        <text>[glutaredoxin]-dithiol + arsenate + glutathione + H(+) = glutathionyl-S-S-[glutaredoxin] + arsenite + H2O</text>
        <dbReference type="Rhea" id="RHEA:22016"/>
        <dbReference type="Rhea" id="RHEA-COMP:10729"/>
        <dbReference type="Rhea" id="RHEA-COMP:17668"/>
        <dbReference type="ChEBI" id="CHEBI:15377"/>
        <dbReference type="ChEBI" id="CHEBI:15378"/>
        <dbReference type="ChEBI" id="CHEBI:29242"/>
        <dbReference type="ChEBI" id="CHEBI:29950"/>
        <dbReference type="ChEBI" id="CHEBI:48597"/>
        <dbReference type="ChEBI" id="CHEBI:57925"/>
        <dbReference type="ChEBI" id="CHEBI:146199"/>
        <dbReference type="EC" id="1.20.4.1"/>
    </reaction>
</comment>
<reference evidence="5 6" key="1">
    <citation type="journal article" date="2015" name="Genome Announc.">
        <title>Genome Sequence of 'Candidatus Thioglobus singularis' Strain PS1, a Mixotroph from the SUP05 Clade of Marine Gammaproteobacteria.</title>
        <authorList>
            <person name="Marshall K.T."/>
            <person name="Morris R.M."/>
        </authorList>
    </citation>
    <scope>NUCLEOTIDE SEQUENCE [LARGE SCALE GENOMIC DNA]</scope>
    <source>
        <strain evidence="5 6">PS1</strain>
    </source>
</reference>
<proteinExistence type="inferred from homology"/>
<evidence type="ECO:0000313" key="6">
    <source>
        <dbReference type="Proteomes" id="UP000068905"/>
    </source>
</evidence>
<accession>A0A0M4M3A6</accession>
<dbReference type="PANTHER" id="PTHR30041:SF4">
    <property type="entry name" value="ARSENATE REDUCTASE"/>
    <property type="match status" value="1"/>
</dbReference>
<dbReference type="Proteomes" id="UP000068905">
    <property type="component" value="Chromosome"/>
</dbReference>
<evidence type="ECO:0000313" key="5">
    <source>
        <dbReference type="EMBL" id="ALE02204.1"/>
    </source>
</evidence>
<evidence type="ECO:0000256" key="1">
    <source>
        <dbReference type="ARBA" id="ARBA00007198"/>
    </source>
</evidence>
<evidence type="ECO:0000256" key="3">
    <source>
        <dbReference type="PROSITE-ProRule" id="PRU01282"/>
    </source>
</evidence>
<dbReference type="PANTHER" id="PTHR30041">
    <property type="entry name" value="ARSENATE REDUCTASE"/>
    <property type="match status" value="1"/>
</dbReference>
<keyword evidence="6" id="KW-1185">Reference proteome</keyword>
<comment type="similarity">
    <text evidence="1 3 4">Belongs to the ArsC family.</text>
</comment>
<dbReference type="EC" id="1.20.4.1" evidence="4"/>
<organism evidence="5 6">
    <name type="scientific">Candidatus Pseudothioglobus singularis PS1</name>
    <dbReference type="NCBI Taxonomy" id="1125411"/>
    <lineage>
        <taxon>Bacteria</taxon>
        <taxon>Pseudomonadati</taxon>
        <taxon>Pseudomonadota</taxon>
        <taxon>Gammaproteobacteria</taxon>
        <taxon>Candidatus Pseudothioglobaceae</taxon>
        <taxon>Candidatus Pseudothioglobus</taxon>
    </lineage>
</organism>
<evidence type="ECO:0000256" key="2">
    <source>
        <dbReference type="ARBA" id="ARBA00023002"/>
    </source>
</evidence>
<dbReference type="KEGG" id="tsn:W908_06470"/>
<gene>
    <name evidence="5" type="ORF">W908_06470</name>
</gene>
<dbReference type="InterPro" id="IPR006659">
    <property type="entry name" value="Arsenate_reductase"/>
</dbReference>
<dbReference type="InterPro" id="IPR036249">
    <property type="entry name" value="Thioredoxin-like_sf"/>
</dbReference>
<protein>
    <recommendedName>
        <fullName evidence="4">Arsenate reductase</fullName>
        <ecNumber evidence="4">1.20.4.1</ecNumber>
    </recommendedName>
</protein>
<dbReference type="CDD" id="cd03034">
    <property type="entry name" value="ArsC_ArsC"/>
    <property type="match status" value="1"/>
</dbReference>
<dbReference type="RefSeq" id="WP_053820413.1">
    <property type="nucleotide sequence ID" value="NZ_CP006911.1"/>
</dbReference>
<keyword evidence="2 4" id="KW-0560">Oxidoreductase</keyword>
<dbReference type="SUPFAM" id="SSF52833">
    <property type="entry name" value="Thioredoxin-like"/>
    <property type="match status" value="1"/>
</dbReference>
<dbReference type="NCBIfam" id="TIGR00014">
    <property type="entry name" value="arsC"/>
    <property type="match status" value="1"/>
</dbReference>
<dbReference type="Gene3D" id="3.40.30.10">
    <property type="entry name" value="Glutaredoxin"/>
    <property type="match status" value="1"/>
</dbReference>
<dbReference type="GO" id="GO:0008794">
    <property type="term" value="F:arsenate reductase (glutaredoxin) activity"/>
    <property type="evidence" value="ECO:0007669"/>
    <property type="project" value="UniProtKB-UniRule"/>
</dbReference>